<dbReference type="RefSeq" id="WP_086120601.1">
    <property type="nucleotide sequence ID" value="NZ_MIMI01000079.1"/>
</dbReference>
<dbReference type="Proteomes" id="UP000194219">
    <property type="component" value="Unassembled WGS sequence"/>
</dbReference>
<evidence type="ECO:0000313" key="3">
    <source>
        <dbReference type="EMBL" id="OTA83044.1"/>
    </source>
</evidence>
<dbReference type="EMBL" id="MIMU01000111">
    <property type="protein sequence ID" value="OTA83044.1"/>
    <property type="molecule type" value="Genomic_DNA"/>
</dbReference>
<sequence length="165" mass="19009">MSNANSKFYTNKQMANICGVSEPSMTNLVRTLGLVPTKIGQYGRKYYNSKDLQRVKEHYKNKANSATKPKQAIKDEIIKEQQSHIDDLKNQIMVLNRQLEIKDSQIKTQNEQIKQNTILLSQAHTLTLQAQQSKVNSLSSETQQTSNMSTNVKKRRFWSWFTGKN</sequence>
<comment type="caution">
    <text evidence="3">The sequence shown here is derived from an EMBL/GenBank/DDBJ whole genome shotgun (WGS) entry which is preliminary data.</text>
</comment>
<evidence type="ECO:0000313" key="5">
    <source>
        <dbReference type="Proteomes" id="UP000194286"/>
    </source>
</evidence>
<feature type="coiled-coil region" evidence="1">
    <location>
        <begin position="78"/>
        <end position="105"/>
    </location>
</feature>
<evidence type="ECO:0000313" key="4">
    <source>
        <dbReference type="Proteomes" id="UP000194219"/>
    </source>
</evidence>
<evidence type="ECO:0000256" key="1">
    <source>
        <dbReference type="SAM" id="Coils"/>
    </source>
</evidence>
<reference evidence="3 5" key="1">
    <citation type="submission" date="2016-09" db="EMBL/GenBank/DDBJ databases">
        <title>Lactobacillus reuteri KLR3005, genome sequencing and assembly.</title>
        <authorList>
            <person name="Lee J.-Y."/>
            <person name="Kim E.B."/>
            <person name="Choi Y.-J."/>
        </authorList>
    </citation>
    <scope>NUCLEOTIDE SEQUENCE [LARGE SCALE GENOMIC DNA]</scope>
    <source>
        <strain evidence="3 5">KLR3005</strain>
    </source>
</reference>
<dbReference type="Gene3D" id="1.10.1660.10">
    <property type="match status" value="1"/>
</dbReference>
<accession>A0A1Y2UGB6</accession>
<gene>
    <name evidence="3" type="ORF">BHL82_08335</name>
    <name evidence="2" type="ORF">BHL83_08925</name>
</gene>
<reference evidence="2 4" key="2">
    <citation type="submission" date="2016-09" db="EMBL/GenBank/DDBJ databases">
        <title>Lactobacillus reuteri KLR3006, genome sequencing and assembly.</title>
        <authorList>
            <person name="Lee J.-Y."/>
            <person name="Kim E.B."/>
            <person name="Choi Y.-J."/>
        </authorList>
    </citation>
    <scope>NUCLEOTIDE SEQUENCE [LARGE SCALE GENOMIC DNA]</scope>
    <source>
        <strain evidence="2 4">KLR3006</strain>
    </source>
</reference>
<protein>
    <submittedName>
        <fullName evidence="3">Uncharacterized protein</fullName>
    </submittedName>
</protein>
<name>A0A1Y2UGB6_LIMRT</name>
<dbReference type="Proteomes" id="UP000194286">
    <property type="component" value="Unassembled WGS sequence"/>
</dbReference>
<keyword evidence="1" id="KW-0175">Coiled coil</keyword>
<evidence type="ECO:0000313" key="2">
    <source>
        <dbReference type="EMBL" id="OTA82338.1"/>
    </source>
</evidence>
<dbReference type="EMBL" id="MIMV01000229">
    <property type="protein sequence ID" value="OTA82338.1"/>
    <property type="molecule type" value="Genomic_DNA"/>
</dbReference>
<dbReference type="AlphaFoldDB" id="A0A1Y2UGB6"/>
<organism evidence="3 5">
    <name type="scientific">Limosilactobacillus reuteri</name>
    <name type="common">Lactobacillus reuteri</name>
    <dbReference type="NCBI Taxonomy" id="1598"/>
    <lineage>
        <taxon>Bacteria</taxon>
        <taxon>Bacillati</taxon>
        <taxon>Bacillota</taxon>
        <taxon>Bacilli</taxon>
        <taxon>Lactobacillales</taxon>
        <taxon>Lactobacillaceae</taxon>
        <taxon>Limosilactobacillus</taxon>
    </lineage>
</organism>
<proteinExistence type="predicted"/>